<dbReference type="NCBIfam" id="NF004871">
    <property type="entry name" value="PRK06228.1"/>
    <property type="match status" value="1"/>
</dbReference>
<dbReference type="Pfam" id="PF02823">
    <property type="entry name" value="ATP-synt_DE_N"/>
    <property type="match status" value="1"/>
</dbReference>
<dbReference type="PANTHER" id="PTHR13822">
    <property type="entry name" value="ATP SYNTHASE DELTA/EPSILON CHAIN"/>
    <property type="match status" value="1"/>
</dbReference>
<dbReference type="GO" id="GO:0045259">
    <property type="term" value="C:proton-transporting ATP synthase complex"/>
    <property type="evidence" value="ECO:0007669"/>
    <property type="project" value="UniProtKB-KW"/>
</dbReference>
<dbReference type="InterPro" id="IPR020546">
    <property type="entry name" value="ATP_synth_F1_dsu/esu_N"/>
</dbReference>
<keyword evidence="5" id="KW-0472">Membrane</keyword>
<sequence>MNLKILLPNEIFLDRIVTKINAEADNGSFGILPNHIDFVTALVPGILAYEDRSGDESFIAVDEGILVKCDREVLISTGAAIGDRDLESLDRTVEEQFKRSDDREKQTRSALAKLQVGFVRGFVELTGGTGETPQ</sequence>
<dbReference type="InterPro" id="IPR024037">
    <property type="entry name" value="Alt_ATP_synth_F1_esu"/>
</dbReference>
<dbReference type="CDD" id="cd12152">
    <property type="entry name" value="F1-ATPase_delta"/>
    <property type="match status" value="1"/>
</dbReference>
<evidence type="ECO:0000313" key="10">
    <source>
        <dbReference type="Proteomes" id="UP000500857"/>
    </source>
</evidence>
<dbReference type="Proteomes" id="UP000500857">
    <property type="component" value="Chromosome"/>
</dbReference>
<protein>
    <submittedName>
        <fullName evidence="9">F0F1 ATP synthase subunit epsilon</fullName>
    </submittedName>
</protein>
<dbReference type="NCBIfam" id="TIGR03166">
    <property type="entry name" value="alt_F1F0_F1_eps"/>
    <property type="match status" value="1"/>
</dbReference>
<evidence type="ECO:0000256" key="6">
    <source>
        <dbReference type="ARBA" id="ARBA00023196"/>
    </source>
</evidence>
<evidence type="ECO:0000313" key="9">
    <source>
        <dbReference type="EMBL" id="QIZ73865.1"/>
    </source>
</evidence>
<dbReference type="GO" id="GO:0046933">
    <property type="term" value="F:proton-transporting ATP synthase activity, rotational mechanism"/>
    <property type="evidence" value="ECO:0007669"/>
    <property type="project" value="InterPro"/>
</dbReference>
<evidence type="ECO:0000256" key="7">
    <source>
        <dbReference type="ARBA" id="ARBA00023310"/>
    </source>
</evidence>
<dbReference type="AlphaFoldDB" id="A0A6H1U5E7"/>
<dbReference type="SUPFAM" id="SSF51344">
    <property type="entry name" value="Epsilon subunit of F1F0-ATP synthase N-terminal domain"/>
    <property type="match status" value="1"/>
</dbReference>
<evidence type="ECO:0000256" key="1">
    <source>
        <dbReference type="ARBA" id="ARBA00004184"/>
    </source>
</evidence>
<keyword evidence="4" id="KW-0406">Ion transport</keyword>
<keyword evidence="6" id="KW-0139">CF(1)</keyword>
<dbReference type="Gene3D" id="2.60.15.10">
    <property type="entry name" value="F0F1 ATP synthase delta/epsilon subunit, N-terminal"/>
    <property type="match status" value="1"/>
</dbReference>
<reference evidence="9 10" key="1">
    <citation type="submission" date="2020-04" db="EMBL/GenBank/DDBJ databases">
        <authorList>
            <person name="Basu S."/>
            <person name="Maruthanayagam V."/>
            <person name="Chakraborty S."/>
            <person name="Pramanik A."/>
            <person name="Mukherjee J."/>
            <person name="Brink B."/>
        </authorList>
    </citation>
    <scope>NUCLEOTIDE SEQUENCE [LARGE SCALE GENOMIC DNA]</scope>
    <source>
        <strain evidence="9 10">AP17</strain>
    </source>
</reference>
<gene>
    <name evidence="9" type="ORF">HCG48_21200</name>
</gene>
<dbReference type="InterPro" id="IPR036771">
    <property type="entry name" value="ATPsynth_dsu/esu_N"/>
</dbReference>
<keyword evidence="3" id="KW-0813">Transport</keyword>
<evidence type="ECO:0000256" key="2">
    <source>
        <dbReference type="ARBA" id="ARBA00005712"/>
    </source>
</evidence>
<organism evidence="9 10">
    <name type="scientific">Oxynema aestuarii AP17</name>
    <dbReference type="NCBI Taxonomy" id="2064643"/>
    <lineage>
        <taxon>Bacteria</taxon>
        <taxon>Bacillati</taxon>
        <taxon>Cyanobacteriota</taxon>
        <taxon>Cyanophyceae</taxon>
        <taxon>Oscillatoriophycideae</taxon>
        <taxon>Oscillatoriales</taxon>
        <taxon>Oscillatoriaceae</taxon>
        <taxon>Oxynema</taxon>
        <taxon>Oxynema aestuarii</taxon>
    </lineage>
</organism>
<dbReference type="EMBL" id="CP051167">
    <property type="protein sequence ID" value="QIZ73865.1"/>
    <property type="molecule type" value="Genomic_DNA"/>
</dbReference>
<evidence type="ECO:0000256" key="5">
    <source>
        <dbReference type="ARBA" id="ARBA00023136"/>
    </source>
</evidence>
<evidence type="ECO:0000256" key="3">
    <source>
        <dbReference type="ARBA" id="ARBA00022448"/>
    </source>
</evidence>
<proteinExistence type="inferred from homology"/>
<evidence type="ECO:0000259" key="8">
    <source>
        <dbReference type="Pfam" id="PF02823"/>
    </source>
</evidence>
<comment type="similarity">
    <text evidence="2">Belongs to the ATPase epsilon chain family.</text>
</comment>
<dbReference type="InterPro" id="IPR001469">
    <property type="entry name" value="ATP_synth_F1_dsu/esu"/>
</dbReference>
<evidence type="ECO:0000256" key="4">
    <source>
        <dbReference type="ARBA" id="ARBA00023065"/>
    </source>
</evidence>
<name>A0A6H1U5E7_9CYAN</name>
<feature type="domain" description="ATP synthase F1 complex delta/epsilon subunit N-terminal" evidence="8">
    <location>
        <begin position="1"/>
        <end position="79"/>
    </location>
</feature>
<dbReference type="GO" id="GO:0012505">
    <property type="term" value="C:endomembrane system"/>
    <property type="evidence" value="ECO:0007669"/>
    <property type="project" value="UniProtKB-SubCell"/>
</dbReference>
<dbReference type="KEGG" id="oxy:HCG48_21200"/>
<dbReference type="PANTHER" id="PTHR13822:SF10">
    <property type="entry name" value="ATP SYNTHASE EPSILON CHAIN, CHLOROPLASTIC"/>
    <property type="match status" value="1"/>
</dbReference>
<keyword evidence="7" id="KW-0066">ATP synthesis</keyword>
<keyword evidence="10" id="KW-1185">Reference proteome</keyword>
<accession>A0A6H1U5E7</accession>
<comment type="subcellular location">
    <subcellularLocation>
        <location evidence="1">Endomembrane system</location>
        <topology evidence="1">Peripheral membrane protein</topology>
    </subcellularLocation>
</comment>